<gene>
    <name evidence="2" type="primary">Contig18581.g19746</name>
    <name evidence="2" type="ORF">STYLEM_8997</name>
</gene>
<dbReference type="EMBL" id="CCKQ01008545">
    <property type="protein sequence ID" value="CDW80005.1"/>
    <property type="molecule type" value="Genomic_DNA"/>
</dbReference>
<organism evidence="2 3">
    <name type="scientific">Stylonychia lemnae</name>
    <name type="common">Ciliate</name>
    <dbReference type="NCBI Taxonomy" id="5949"/>
    <lineage>
        <taxon>Eukaryota</taxon>
        <taxon>Sar</taxon>
        <taxon>Alveolata</taxon>
        <taxon>Ciliophora</taxon>
        <taxon>Intramacronucleata</taxon>
        <taxon>Spirotrichea</taxon>
        <taxon>Stichotrichia</taxon>
        <taxon>Sporadotrichida</taxon>
        <taxon>Oxytrichidae</taxon>
        <taxon>Stylonychinae</taxon>
        <taxon>Stylonychia</taxon>
    </lineage>
</organism>
<evidence type="ECO:0000313" key="3">
    <source>
        <dbReference type="Proteomes" id="UP000039865"/>
    </source>
</evidence>
<proteinExistence type="predicted"/>
<sequence length="244" mass="28808">MNLNRVDINKCNPCLCGSNMPAQFVCRFKPSCSGLPMYCEEDDCSDQHNHQLCTIVTAMKQMNKKESDFKEQITQLKQRLVHNFTSYEPLIKFYSECQKILVKEESIVRQHLFLDDRVAQVDTLSQDVEVYFQQLVVLQEEYDLDGMTQLIETQGEEYKKIYKELESLGEMNDKLLQEIYPEAIASDYENEKLMNEFQPQNWNTYHKLKHYALKKEINGKDERIRKLEQKVEEILQTIKDQVGV</sequence>
<accession>A0A078ACM4</accession>
<dbReference type="InParanoid" id="A0A078ACM4"/>
<protein>
    <submittedName>
        <fullName evidence="2">Uncharacterized protein</fullName>
    </submittedName>
</protein>
<reference evidence="2 3" key="1">
    <citation type="submission" date="2014-06" db="EMBL/GenBank/DDBJ databases">
        <authorList>
            <person name="Swart Estienne"/>
        </authorList>
    </citation>
    <scope>NUCLEOTIDE SEQUENCE [LARGE SCALE GENOMIC DNA]</scope>
    <source>
        <strain evidence="2 3">130c</strain>
    </source>
</reference>
<name>A0A078ACM4_STYLE</name>
<evidence type="ECO:0000256" key="1">
    <source>
        <dbReference type="SAM" id="Coils"/>
    </source>
</evidence>
<evidence type="ECO:0000313" key="2">
    <source>
        <dbReference type="EMBL" id="CDW80005.1"/>
    </source>
</evidence>
<dbReference type="AlphaFoldDB" id="A0A078ACM4"/>
<dbReference type="Proteomes" id="UP000039865">
    <property type="component" value="Unassembled WGS sequence"/>
</dbReference>
<keyword evidence="1" id="KW-0175">Coiled coil</keyword>
<feature type="coiled-coil region" evidence="1">
    <location>
        <begin position="210"/>
        <end position="237"/>
    </location>
</feature>
<keyword evidence="3" id="KW-1185">Reference proteome</keyword>